<evidence type="ECO:0000256" key="7">
    <source>
        <dbReference type="ARBA" id="ARBA00023136"/>
    </source>
</evidence>
<dbReference type="InterPro" id="IPR059116">
    <property type="entry name" value="P2X_receptor"/>
</dbReference>
<keyword evidence="4 11" id="KW-0812">Transmembrane</keyword>
<dbReference type="GO" id="GO:0035381">
    <property type="term" value="F:ATP-gated ion channel activity"/>
    <property type="evidence" value="ECO:0007669"/>
    <property type="project" value="TreeGrafter"/>
</dbReference>
<dbReference type="GO" id="GO:0031164">
    <property type="term" value="C:contractile vacuolar membrane"/>
    <property type="evidence" value="ECO:0007669"/>
    <property type="project" value="UniProtKB-SubCell"/>
</dbReference>
<sequence length="374" mass="42306">MGLFNLDWDDLLAYNTVKVVKIRDARLGILHLSFMVGIILYIVVFQIFLQKGYLEIETPLGSIRTSLMAPSVYPSDLHYCTNQGGYNSTYAMDCQYWDENLVVFPVGEQSSFTATTRVRTYNQVTIGCSFTDPTCRYTNLNETNLYLAGVENFTLMIDHTMYAPISQIQKNAVDLSGYIRNQDGDDVTLDDGLNFIGIEGVPDIITIGTFLQMANIDLDGQSLVNASNSIRYDGVIVMVFITYSNTFSQNLNSFKYSYYIQPIEESEFTVIEPIFGSDITSRYIFKRHGLRILFFQTGTIGKFEFQSLLLTFVSGMGLLAVSTIVVDQLAIRILPQRKSYSSFKFQVTEGMQPMKKIITNDKGDDVMYSNIENL</sequence>
<dbReference type="Proteomes" id="UP000076078">
    <property type="component" value="Unassembled WGS sequence"/>
</dbReference>
<evidence type="ECO:0000256" key="1">
    <source>
        <dbReference type="ARBA" id="ARBA00009848"/>
    </source>
</evidence>
<name>A0A152A618_TIELA</name>
<dbReference type="STRING" id="361077.A0A152A618"/>
<reference evidence="12 13" key="1">
    <citation type="submission" date="2015-12" db="EMBL/GenBank/DDBJ databases">
        <title>Dictyostelia acquired genes for synthesis and detection of signals that induce cell-type specialization by lateral gene transfer from prokaryotes.</title>
        <authorList>
            <person name="Gloeckner G."/>
            <person name="Schaap P."/>
        </authorList>
    </citation>
    <scope>NUCLEOTIDE SEQUENCE [LARGE SCALE GENOMIC DNA]</scope>
    <source>
        <strain evidence="12 13">TK</strain>
    </source>
</reference>
<dbReference type="OrthoDB" id="494673at2759"/>
<dbReference type="Gene3D" id="1.10.287.940">
    <property type="entry name" value="atp-gated p2x4 ion channel"/>
    <property type="match status" value="2"/>
</dbReference>
<keyword evidence="3" id="KW-0926">Vacuole</keyword>
<evidence type="ECO:0000256" key="5">
    <source>
        <dbReference type="ARBA" id="ARBA00022989"/>
    </source>
</evidence>
<dbReference type="PANTHER" id="PTHR10125:SF27">
    <property type="entry name" value="P2X RECEPTOR A-RELATED"/>
    <property type="match status" value="1"/>
</dbReference>
<accession>A0A152A618</accession>
<dbReference type="EMBL" id="LODT01000006">
    <property type="protein sequence ID" value="KYR01672.1"/>
    <property type="molecule type" value="Genomic_DNA"/>
</dbReference>
<keyword evidence="9" id="KW-0407">Ion channel</keyword>
<dbReference type="GO" id="GO:0140417">
    <property type="term" value="F:intracellularly ATP-gated calcium channel activity"/>
    <property type="evidence" value="ECO:0007669"/>
    <property type="project" value="UniProtKB-ARBA"/>
</dbReference>
<keyword evidence="2" id="KW-0813">Transport</keyword>
<dbReference type="AlphaFoldDB" id="A0A152A618"/>
<dbReference type="Pfam" id="PF00864">
    <property type="entry name" value="P2X_receptor"/>
    <property type="match status" value="2"/>
</dbReference>
<evidence type="ECO:0000256" key="6">
    <source>
        <dbReference type="ARBA" id="ARBA00023065"/>
    </source>
</evidence>
<organism evidence="12 13">
    <name type="scientific">Tieghemostelium lacteum</name>
    <name type="common">Slime mold</name>
    <name type="synonym">Dictyostelium lacteum</name>
    <dbReference type="NCBI Taxonomy" id="361077"/>
    <lineage>
        <taxon>Eukaryota</taxon>
        <taxon>Amoebozoa</taxon>
        <taxon>Evosea</taxon>
        <taxon>Eumycetozoa</taxon>
        <taxon>Dictyostelia</taxon>
        <taxon>Dictyosteliales</taxon>
        <taxon>Raperosteliaceae</taxon>
        <taxon>Tieghemostelium</taxon>
    </lineage>
</organism>
<keyword evidence="6" id="KW-0406">Ion transport</keyword>
<evidence type="ECO:0000256" key="9">
    <source>
        <dbReference type="ARBA" id="ARBA00023303"/>
    </source>
</evidence>
<dbReference type="InParanoid" id="A0A152A618"/>
<keyword evidence="5 11" id="KW-1133">Transmembrane helix</keyword>
<evidence type="ECO:0000313" key="12">
    <source>
        <dbReference type="EMBL" id="KYR01672.1"/>
    </source>
</evidence>
<keyword evidence="7 11" id="KW-0472">Membrane</keyword>
<comment type="caution">
    <text evidence="12">The sequence shown here is derived from an EMBL/GenBank/DDBJ whole genome shotgun (WGS) entry which is preliminary data.</text>
</comment>
<gene>
    <name evidence="12" type="ORF">DLAC_01676</name>
</gene>
<protein>
    <submittedName>
        <fullName evidence="12">P2X receptor</fullName>
    </submittedName>
</protein>
<comment type="similarity">
    <text evidence="1">Belongs to the P2X receptor family.</text>
</comment>
<dbReference type="OMA" id="NNCVPGY"/>
<dbReference type="GO" id="GO:0050848">
    <property type="term" value="P:regulation of calcium-mediated signaling"/>
    <property type="evidence" value="ECO:0007669"/>
    <property type="project" value="UniProtKB-ARBA"/>
</dbReference>
<keyword evidence="8" id="KW-1071">Ligand-gated ion channel</keyword>
<keyword evidence="12" id="KW-0675">Receptor</keyword>
<evidence type="ECO:0000256" key="10">
    <source>
        <dbReference type="ARBA" id="ARBA00037850"/>
    </source>
</evidence>
<dbReference type="GO" id="GO:0071476">
    <property type="term" value="P:cellular hypotonic response"/>
    <property type="evidence" value="ECO:0007669"/>
    <property type="project" value="UniProtKB-ARBA"/>
</dbReference>
<proteinExistence type="inferred from homology"/>
<comment type="subcellular location">
    <subcellularLocation>
        <location evidence="10">Contractile vacuole membrane</location>
    </subcellularLocation>
</comment>
<dbReference type="PANTHER" id="PTHR10125">
    <property type="entry name" value="P2X PURINOCEPTOR"/>
    <property type="match status" value="1"/>
</dbReference>
<evidence type="ECO:0000256" key="2">
    <source>
        <dbReference type="ARBA" id="ARBA00022448"/>
    </source>
</evidence>
<evidence type="ECO:0000256" key="8">
    <source>
        <dbReference type="ARBA" id="ARBA00023286"/>
    </source>
</evidence>
<feature type="transmembrane region" description="Helical" evidence="11">
    <location>
        <begin position="27"/>
        <end position="49"/>
    </location>
</feature>
<evidence type="ECO:0000256" key="4">
    <source>
        <dbReference type="ARBA" id="ARBA00022692"/>
    </source>
</evidence>
<evidence type="ECO:0000256" key="11">
    <source>
        <dbReference type="SAM" id="Phobius"/>
    </source>
</evidence>
<evidence type="ECO:0000256" key="3">
    <source>
        <dbReference type="ARBA" id="ARBA00022554"/>
    </source>
</evidence>
<evidence type="ECO:0000313" key="13">
    <source>
        <dbReference type="Proteomes" id="UP000076078"/>
    </source>
</evidence>
<keyword evidence="13" id="KW-1185">Reference proteome</keyword>
<dbReference type="FunCoup" id="A0A152A618">
    <property type="interactions" value="2"/>
</dbReference>